<dbReference type="Pfam" id="PF01544">
    <property type="entry name" value="CorA"/>
    <property type="match status" value="1"/>
</dbReference>
<evidence type="ECO:0000313" key="6">
    <source>
        <dbReference type="EMBL" id="KJZ68378.1"/>
    </source>
</evidence>
<evidence type="ECO:0000256" key="4">
    <source>
        <dbReference type="ARBA" id="ARBA00023136"/>
    </source>
</evidence>
<dbReference type="GO" id="GO:0046873">
    <property type="term" value="F:metal ion transmembrane transporter activity"/>
    <property type="evidence" value="ECO:0007669"/>
    <property type="project" value="InterPro"/>
</dbReference>
<dbReference type="GO" id="GO:0016020">
    <property type="term" value="C:membrane"/>
    <property type="evidence" value="ECO:0007669"/>
    <property type="project" value="UniProtKB-SubCell"/>
</dbReference>
<dbReference type="Proteomes" id="UP000054481">
    <property type="component" value="Unassembled WGS sequence"/>
</dbReference>
<dbReference type="InterPro" id="IPR045863">
    <property type="entry name" value="CorA_TM1_TM2"/>
</dbReference>
<proteinExistence type="predicted"/>
<evidence type="ECO:0000256" key="3">
    <source>
        <dbReference type="ARBA" id="ARBA00022989"/>
    </source>
</evidence>
<gene>
    <name evidence="6" type="ORF">HIM_12231</name>
</gene>
<evidence type="ECO:0000256" key="2">
    <source>
        <dbReference type="ARBA" id="ARBA00022692"/>
    </source>
</evidence>
<dbReference type="OrthoDB" id="5430750at2759"/>
<dbReference type="InterPro" id="IPR002523">
    <property type="entry name" value="MgTranspt_CorA/ZnTranspt_ZntB"/>
</dbReference>
<comment type="subcellular location">
    <subcellularLocation>
        <location evidence="1">Membrane</location>
        <topology evidence="1">Multi-pass membrane protein</topology>
    </subcellularLocation>
</comment>
<feature type="transmembrane region" description="Helical" evidence="5">
    <location>
        <begin position="556"/>
        <end position="574"/>
    </location>
</feature>
<keyword evidence="4 5" id="KW-0472">Membrane</keyword>
<evidence type="ECO:0000313" key="7">
    <source>
        <dbReference type="Proteomes" id="UP000054481"/>
    </source>
</evidence>
<reference evidence="6 7" key="1">
    <citation type="journal article" date="2014" name="Genome Biol. Evol.">
        <title>Comparative genomics and transcriptomics analyses reveal divergent lifestyle features of nematode endoparasitic fungus Hirsutella minnesotensis.</title>
        <authorList>
            <person name="Lai Y."/>
            <person name="Liu K."/>
            <person name="Zhang X."/>
            <person name="Zhang X."/>
            <person name="Li K."/>
            <person name="Wang N."/>
            <person name="Shu C."/>
            <person name="Wu Y."/>
            <person name="Wang C."/>
            <person name="Bushley K.E."/>
            <person name="Xiang M."/>
            <person name="Liu X."/>
        </authorList>
    </citation>
    <scope>NUCLEOTIDE SEQUENCE [LARGE SCALE GENOMIC DNA]</scope>
    <source>
        <strain evidence="6 7">3608</strain>
    </source>
</reference>
<evidence type="ECO:0000256" key="5">
    <source>
        <dbReference type="SAM" id="Phobius"/>
    </source>
</evidence>
<dbReference type="SUPFAM" id="SSF144083">
    <property type="entry name" value="Magnesium transport protein CorA, transmembrane region"/>
    <property type="match status" value="1"/>
</dbReference>
<sequence>MAAPQHNVEEFAMLPDNGSAFIPLLDGAAEPDARSAAPRVQRALAAMCFSDGMLMRHLHDAELGEALITPALDVVRRRPDMDLAQPFRDFAAYERQRYVSTTFEVYEVAHNATARKLSRDVDGLPAESLDGIVDAPTVWEAIKHVNADGQAVGRITIVQEPSPLILAALHLTMSPHFDMSELLGHLLSEVPNRGRTHAFMHRAYERGQSGAYQPPPLDDDDEPAAAVAPAVSAPLPSSSPFDYLRQRSFFFVFKYYTVVGEGLDPPPWQRFDKRSVNERPGHHIDIAECSSILALSLGGEPTKLLRMRSRLERAREGFLFDTFGPWHLLGIQSFPDDQHTVRGDDFQHKSFCNGPYAFLDLLVSEYRDAGKRNQILHDRITKLITPPTEFMFDPRLRDKLLFEDKHFTYIRRYFWAYNTLAVINTSIKAMVDAYVETFTDDFWAGAHPLLWPHPAPASPGGLAYRDTMALLRRELDKVVAQLGLILECNERTRKEIENLRDQLFSGSSIKESRRVIDQGDNIRILTMISMIFLPLTFVTSVFGITTFTIPPSDWRFALTMVLVCVPFMLVVFLCQTRAFTFLRRKTVAALTALVVLATRYRRRGDQGPDPVRSDNRSTVLRPLPHGRKRLVAATEGRAEGRAEGRVRRWSWRRLWDTRATAGDDVVLAKV</sequence>
<organism evidence="6 7">
    <name type="scientific">Hirsutella minnesotensis 3608</name>
    <dbReference type="NCBI Taxonomy" id="1043627"/>
    <lineage>
        <taxon>Eukaryota</taxon>
        <taxon>Fungi</taxon>
        <taxon>Dikarya</taxon>
        <taxon>Ascomycota</taxon>
        <taxon>Pezizomycotina</taxon>
        <taxon>Sordariomycetes</taxon>
        <taxon>Hypocreomycetidae</taxon>
        <taxon>Hypocreales</taxon>
        <taxon>Ophiocordycipitaceae</taxon>
        <taxon>Hirsutella</taxon>
    </lineage>
</organism>
<feature type="transmembrane region" description="Helical" evidence="5">
    <location>
        <begin position="522"/>
        <end position="544"/>
    </location>
</feature>
<evidence type="ECO:0000256" key="1">
    <source>
        <dbReference type="ARBA" id="ARBA00004141"/>
    </source>
</evidence>
<dbReference type="Gene3D" id="1.20.58.340">
    <property type="entry name" value="Magnesium transport protein CorA, transmembrane region"/>
    <property type="match status" value="1"/>
</dbReference>
<protein>
    <submittedName>
        <fullName evidence="6">Uncharacterized protein</fullName>
    </submittedName>
</protein>
<keyword evidence="7" id="KW-1185">Reference proteome</keyword>
<accession>A0A0F7ZQS6</accession>
<name>A0A0F7ZQS6_9HYPO</name>
<keyword evidence="3 5" id="KW-1133">Transmembrane helix</keyword>
<dbReference type="EMBL" id="KQ030913">
    <property type="protein sequence ID" value="KJZ68378.1"/>
    <property type="molecule type" value="Genomic_DNA"/>
</dbReference>
<keyword evidence="2 5" id="KW-0812">Transmembrane</keyword>
<dbReference type="AlphaFoldDB" id="A0A0F7ZQS6"/>